<evidence type="ECO:0000256" key="4">
    <source>
        <dbReference type="ARBA" id="ARBA00023242"/>
    </source>
</evidence>
<name>A0A3B3S692_9TELE</name>
<evidence type="ECO:0000256" key="2">
    <source>
        <dbReference type="ARBA" id="ARBA00006944"/>
    </source>
</evidence>
<feature type="region of interest" description="Disordered" evidence="5">
    <location>
        <begin position="141"/>
        <end position="166"/>
    </location>
</feature>
<feature type="compositionally biased region" description="Acidic residues" evidence="5">
    <location>
        <begin position="141"/>
        <end position="163"/>
    </location>
</feature>
<dbReference type="Ensembl" id="ENSPKIT00000007042.1">
    <property type="protein sequence ID" value="ENSPKIP00000026289.1"/>
    <property type="gene ID" value="ENSPKIG00000008840.1"/>
</dbReference>
<reference evidence="6" key="2">
    <citation type="submission" date="2025-09" db="UniProtKB">
        <authorList>
            <consortium name="Ensembl"/>
        </authorList>
    </citation>
    <scope>IDENTIFICATION</scope>
</reference>
<evidence type="ECO:0000313" key="6">
    <source>
        <dbReference type="Ensembl" id="ENSPKIP00000026289.1"/>
    </source>
</evidence>
<keyword evidence="4" id="KW-0539">Nucleus</keyword>
<comment type="subcellular location">
    <subcellularLocation>
        <location evidence="1">Nucleus</location>
    </subcellularLocation>
</comment>
<evidence type="ECO:0000256" key="3">
    <source>
        <dbReference type="ARBA" id="ARBA00022473"/>
    </source>
</evidence>
<evidence type="ECO:0000256" key="1">
    <source>
        <dbReference type="ARBA" id="ARBA00004123"/>
    </source>
</evidence>
<reference evidence="6" key="1">
    <citation type="submission" date="2025-08" db="UniProtKB">
        <authorList>
            <consortium name="Ensembl"/>
        </authorList>
    </citation>
    <scope>IDENTIFICATION</scope>
</reference>
<dbReference type="PANTHER" id="PTHR16770:SF3">
    <property type="entry name" value="PROTEIN RIPPLY2"/>
    <property type="match status" value="1"/>
</dbReference>
<dbReference type="GO" id="GO:0009880">
    <property type="term" value="P:embryonic pattern specification"/>
    <property type="evidence" value="ECO:0007669"/>
    <property type="project" value="TreeGrafter"/>
</dbReference>
<keyword evidence="3" id="KW-0217">Developmental protein</keyword>
<dbReference type="STRING" id="1676925.ENSPKIP00000026289"/>
<proteinExistence type="inferred from homology"/>
<dbReference type="GO" id="GO:0005634">
    <property type="term" value="C:nucleus"/>
    <property type="evidence" value="ECO:0007669"/>
    <property type="project" value="UniProtKB-SubCell"/>
</dbReference>
<dbReference type="InterPro" id="IPR028127">
    <property type="entry name" value="Ripply_fam"/>
</dbReference>
<accession>A0A3B3S692</accession>
<dbReference type="Proteomes" id="UP000261540">
    <property type="component" value="Unplaced"/>
</dbReference>
<evidence type="ECO:0000256" key="5">
    <source>
        <dbReference type="SAM" id="MobiDB-lite"/>
    </source>
</evidence>
<protein>
    <submittedName>
        <fullName evidence="6">Ripply transcriptional repressor 1</fullName>
    </submittedName>
</protein>
<dbReference type="PANTHER" id="PTHR16770">
    <property type="entry name" value="PROTEIN RIPPLY-LIKE"/>
    <property type="match status" value="1"/>
</dbReference>
<comment type="similarity">
    <text evidence="2">Belongs to the ripply family.</text>
</comment>
<dbReference type="Pfam" id="PF14998">
    <property type="entry name" value="Ripply"/>
    <property type="match status" value="1"/>
</dbReference>
<organism evidence="6 7">
    <name type="scientific">Paramormyrops kingsleyae</name>
    <dbReference type="NCBI Taxonomy" id="1676925"/>
    <lineage>
        <taxon>Eukaryota</taxon>
        <taxon>Metazoa</taxon>
        <taxon>Chordata</taxon>
        <taxon>Craniata</taxon>
        <taxon>Vertebrata</taxon>
        <taxon>Euteleostomi</taxon>
        <taxon>Actinopterygii</taxon>
        <taxon>Neopterygii</taxon>
        <taxon>Teleostei</taxon>
        <taxon>Osteoglossocephala</taxon>
        <taxon>Osteoglossomorpha</taxon>
        <taxon>Osteoglossiformes</taxon>
        <taxon>Mormyridae</taxon>
        <taxon>Paramormyrops</taxon>
    </lineage>
</organism>
<dbReference type="AlphaFoldDB" id="A0A3B3S692"/>
<dbReference type="GeneTree" id="ENSGT00940000161538"/>
<sequence>HKHQEELEPQSIELRTFSSPIPDLQLSPPTRCHQNPFATAPLSLLNCVLRSQTRTNSHAVLWRPWLTTSGDAQSRCTRTRTVCPYTRAVVPRGNLVGGKSQSFQHPVRLFWPKSKSFDYLYSDGEVLLRNFPVQATISFYDESESEDEDDSEDVEEDWEEDDGRDSKSCLKHRAHFTSDN</sequence>
<dbReference type="GO" id="GO:0000122">
    <property type="term" value="P:negative regulation of transcription by RNA polymerase II"/>
    <property type="evidence" value="ECO:0007669"/>
    <property type="project" value="TreeGrafter"/>
</dbReference>
<keyword evidence="7" id="KW-1185">Reference proteome</keyword>
<evidence type="ECO:0000313" key="7">
    <source>
        <dbReference type="Proteomes" id="UP000261540"/>
    </source>
</evidence>